<feature type="compositionally biased region" description="Low complexity" evidence="2">
    <location>
        <begin position="284"/>
        <end position="300"/>
    </location>
</feature>
<proteinExistence type="predicted"/>
<feature type="signal peptide" evidence="3">
    <location>
        <begin position="1"/>
        <end position="23"/>
    </location>
</feature>
<evidence type="ECO:0000313" key="5">
    <source>
        <dbReference type="Proteomes" id="UP001560573"/>
    </source>
</evidence>
<keyword evidence="5" id="KW-1185">Reference proteome</keyword>
<organism evidence="4 5">
    <name type="scientific">Danxiaibacter flavus</name>
    <dbReference type="NCBI Taxonomy" id="3049108"/>
    <lineage>
        <taxon>Bacteria</taxon>
        <taxon>Pseudomonadati</taxon>
        <taxon>Bacteroidota</taxon>
        <taxon>Chitinophagia</taxon>
        <taxon>Chitinophagales</taxon>
        <taxon>Chitinophagaceae</taxon>
        <taxon>Danxiaibacter</taxon>
    </lineage>
</organism>
<sequence>MPACVKKNGLSLIILLSFLSVCAQQNTTVTTDRVTEISNKTLKSIDKKYTRLTASVDNQVEKLLTRMQLKEERLRKKLQSKDSTKAASLFSNAGQIYQQLQSKLKAPLDKAARNPLREYILGLDSLQTAMRFLEQGGNKLPLDKLNQVKQISNQLHELQGKLQQANEIQAFVRRREQELKEQLTQYGLHKELMSINKQVVYYQQQLVEYKSLLNDRKKLEAKAISMISEVPAFKQFMQQNSYLAQLFGTPGTYGTPQALEGLQTRAQIEGMISQRLGLPATPASSGSSSGEAFMQQQVQQAQAQTDELKNKLNQIGGGSSEMTMPDFKPNNQRTKSIFQRIEYGLTIQTTGAVNYLPTIADLSVNLGYKLSDKAVMGIGAGYKLGLGKGWDKLALSNEGVSLRSYMDIKAKGSIWISGGFEYNYMQSFTSLRSLPSPIAQNINLWQHSALAGITKKYKIGKKKEGKMQLLYDFLAGQQLPKAQALKFRVGWNF</sequence>
<feature type="chain" id="PRO_5045415089" evidence="3">
    <location>
        <begin position="24"/>
        <end position="493"/>
    </location>
</feature>
<keyword evidence="1" id="KW-0175">Coiled coil</keyword>
<feature type="coiled-coil region" evidence="1">
    <location>
        <begin position="148"/>
        <end position="222"/>
    </location>
</feature>
<name>A0ABV3ZK90_9BACT</name>
<comment type="caution">
    <text evidence="4">The sequence shown here is derived from an EMBL/GenBank/DDBJ whole genome shotgun (WGS) entry which is preliminary data.</text>
</comment>
<dbReference type="EMBL" id="JAULBC010000008">
    <property type="protein sequence ID" value="MEX6690309.1"/>
    <property type="molecule type" value="Genomic_DNA"/>
</dbReference>
<gene>
    <name evidence="4" type="ORF">QTN47_22555</name>
</gene>
<dbReference type="Proteomes" id="UP001560573">
    <property type="component" value="Unassembled WGS sequence"/>
</dbReference>
<feature type="region of interest" description="Disordered" evidence="2">
    <location>
        <begin position="279"/>
        <end position="300"/>
    </location>
</feature>
<evidence type="ECO:0000256" key="3">
    <source>
        <dbReference type="SAM" id="SignalP"/>
    </source>
</evidence>
<reference evidence="4 5" key="1">
    <citation type="submission" date="2023-07" db="EMBL/GenBank/DDBJ databases">
        <authorList>
            <person name="Lian W.-H."/>
        </authorList>
    </citation>
    <scope>NUCLEOTIDE SEQUENCE [LARGE SCALE GENOMIC DNA]</scope>
    <source>
        <strain evidence="4 5">SYSU DXS3180</strain>
    </source>
</reference>
<dbReference type="RefSeq" id="WP_369331723.1">
    <property type="nucleotide sequence ID" value="NZ_JAULBC010000008.1"/>
</dbReference>
<keyword evidence="3" id="KW-0732">Signal</keyword>
<accession>A0ABV3ZK90</accession>
<evidence type="ECO:0000256" key="2">
    <source>
        <dbReference type="SAM" id="MobiDB-lite"/>
    </source>
</evidence>
<evidence type="ECO:0000256" key="1">
    <source>
        <dbReference type="SAM" id="Coils"/>
    </source>
</evidence>
<evidence type="ECO:0000313" key="4">
    <source>
        <dbReference type="EMBL" id="MEX6690309.1"/>
    </source>
</evidence>
<protein>
    <submittedName>
        <fullName evidence="4">Uncharacterized protein</fullName>
    </submittedName>
</protein>